<dbReference type="InterPro" id="IPR024072">
    <property type="entry name" value="DHFR-like_dom_sf"/>
</dbReference>
<evidence type="ECO:0000259" key="1">
    <source>
        <dbReference type="Pfam" id="PF01872"/>
    </source>
</evidence>
<name>A0ABT1T785_9SPHI</name>
<dbReference type="Proteomes" id="UP001204376">
    <property type="component" value="Unassembled WGS sequence"/>
</dbReference>
<dbReference type="SUPFAM" id="SSF53597">
    <property type="entry name" value="Dihydrofolate reductase-like"/>
    <property type="match status" value="1"/>
</dbReference>
<proteinExistence type="predicted"/>
<dbReference type="EMBL" id="JANHOH010000004">
    <property type="protein sequence ID" value="MCQ6959768.1"/>
    <property type="molecule type" value="Genomic_DNA"/>
</dbReference>
<dbReference type="InterPro" id="IPR050765">
    <property type="entry name" value="Riboflavin_Biosynth_HTPR"/>
</dbReference>
<evidence type="ECO:0000313" key="2">
    <source>
        <dbReference type="EMBL" id="MCQ6959768.1"/>
    </source>
</evidence>
<accession>A0ABT1T785</accession>
<dbReference type="RefSeq" id="WP_256539957.1">
    <property type="nucleotide sequence ID" value="NZ_JANHOH010000004.1"/>
</dbReference>
<comment type="caution">
    <text evidence="2">The sequence shown here is derived from an EMBL/GenBank/DDBJ whole genome shotgun (WGS) entry which is preliminary data.</text>
</comment>
<gene>
    <name evidence="2" type="ORF">NPE20_17460</name>
</gene>
<reference evidence="2 3" key="1">
    <citation type="submission" date="2022-07" db="EMBL/GenBank/DDBJ databases">
        <title>Mucilaginibacter sp. JC4.</title>
        <authorList>
            <person name="Le V."/>
            <person name="Ko S.-R."/>
            <person name="Ahn C.-Y."/>
            <person name="Oh H.-M."/>
        </authorList>
    </citation>
    <scope>NUCLEOTIDE SEQUENCE [LARGE SCALE GENOMIC DNA]</scope>
    <source>
        <strain evidence="2 3">JC4</strain>
    </source>
</reference>
<dbReference type="Pfam" id="PF01872">
    <property type="entry name" value="RibD_C"/>
    <property type="match status" value="1"/>
</dbReference>
<sequence length="188" mass="20995">MRKLKLQMQISLDGFVAGPNGEMDWLTWDWDDKLKEYVKGITEPIDTIILGRVLAEGFIPVWKERAADPSADVFTHQMVNTPKVVFSKTLTTHLWENTALANGDIVEEIKNLKNQPGGDIVAYGGARFASALIKHNLIDEYHLFVNPAVIGKGMSIYNAVEEKLTLKLVKATQFECGITVLCYTPAMK</sequence>
<keyword evidence="3" id="KW-1185">Reference proteome</keyword>
<feature type="domain" description="Bacterial bifunctional deaminase-reductase C-terminal" evidence="1">
    <location>
        <begin position="3"/>
        <end position="179"/>
    </location>
</feature>
<dbReference type="PANTHER" id="PTHR38011">
    <property type="entry name" value="DIHYDROFOLATE REDUCTASE FAMILY PROTEIN (AFU_ORTHOLOGUE AFUA_8G06820)"/>
    <property type="match status" value="1"/>
</dbReference>
<organism evidence="2 3">
    <name type="scientific">Mucilaginibacter aquariorum</name>
    <dbReference type="NCBI Taxonomy" id="2967225"/>
    <lineage>
        <taxon>Bacteria</taxon>
        <taxon>Pseudomonadati</taxon>
        <taxon>Bacteroidota</taxon>
        <taxon>Sphingobacteriia</taxon>
        <taxon>Sphingobacteriales</taxon>
        <taxon>Sphingobacteriaceae</taxon>
        <taxon>Mucilaginibacter</taxon>
    </lineage>
</organism>
<dbReference type="PANTHER" id="PTHR38011:SF11">
    <property type="entry name" value="2,5-DIAMINO-6-RIBOSYLAMINO-4(3H)-PYRIMIDINONE 5'-PHOSPHATE REDUCTASE"/>
    <property type="match status" value="1"/>
</dbReference>
<evidence type="ECO:0000313" key="3">
    <source>
        <dbReference type="Proteomes" id="UP001204376"/>
    </source>
</evidence>
<protein>
    <submittedName>
        <fullName evidence="2">Dihydrofolate reductase family protein</fullName>
    </submittedName>
</protein>
<dbReference type="InterPro" id="IPR002734">
    <property type="entry name" value="RibDG_C"/>
</dbReference>
<dbReference type="Gene3D" id="3.40.430.10">
    <property type="entry name" value="Dihydrofolate Reductase, subunit A"/>
    <property type="match status" value="1"/>
</dbReference>